<dbReference type="EMBL" id="CP004145">
    <property type="protein sequence ID" value="AGO60755.1"/>
    <property type="molecule type" value="Genomic_DNA"/>
</dbReference>
<dbReference type="Proteomes" id="UP000014660">
    <property type="component" value="Chromosome"/>
</dbReference>
<reference evidence="2 3" key="1">
    <citation type="journal article" date="2007" name="Proc. Natl. Acad. Sci. U.S.A.">
        <title>Genome dynamics in a natural archaeal population.</title>
        <authorList>
            <person name="Allen E.E."/>
            <person name="Tyson G.W."/>
            <person name="Whitaker R.J."/>
            <person name="Detter J.C."/>
            <person name="Richardson P.M."/>
            <person name="Banfield J.F."/>
        </authorList>
    </citation>
    <scope>NUCLEOTIDE SEQUENCE [LARGE SCALE GENOMIC DNA]</scope>
    <source>
        <strain evidence="3">fer1</strain>
    </source>
</reference>
<dbReference type="KEGG" id="fac:FACI_IFERC01G0775"/>
<gene>
    <name evidence="2" type="ORF">FACI_IFERC00001G0775</name>
</gene>
<protein>
    <submittedName>
        <fullName evidence="2">Uncharacterized protein</fullName>
    </submittedName>
</protein>
<organism evidence="2 3">
    <name type="scientific">Ferroplasma acidarmanus Fer1</name>
    <dbReference type="NCBI Taxonomy" id="333146"/>
    <lineage>
        <taxon>Archaea</taxon>
        <taxon>Methanobacteriati</taxon>
        <taxon>Thermoplasmatota</taxon>
        <taxon>Thermoplasmata</taxon>
        <taxon>Thermoplasmatales</taxon>
        <taxon>Ferroplasmaceae</taxon>
        <taxon>Ferroplasma</taxon>
    </lineage>
</organism>
<name>S0ARP1_FERAC</name>
<dbReference type="RefSeq" id="WP_019841485.1">
    <property type="nucleotide sequence ID" value="NC_021592.1"/>
</dbReference>
<keyword evidence="1" id="KW-1133">Transmembrane helix</keyword>
<dbReference type="AlphaFoldDB" id="S0ARP1"/>
<keyword evidence="3" id="KW-1185">Reference proteome</keyword>
<dbReference type="GeneID" id="16024938"/>
<sequence length="276" mass="30933">MKRRTIFMTVIAILIILTASIMIAVIDNVSSEVDVEKPSPATNGAYFVYSYTSKLRCKSFPSNSIYKNETLKHGDLYINGRMYINITGSSAVFHSYLCNSTGTIIANRTFSEPLNGTVFTAMFPEENHINTGSIVIFGNNVIAIKGMYTTCPSSHYVVNYGKKQVQYIPYIGKIESLTDVIQDYNYSLFNYANFIQSRGYSILSSISIPGNSSIAAMIQDNIGIKTSWFTMKLDRTNVGITAINYISYIEKYTIVYAVIWIIGIGYLISIKVKKKR</sequence>
<evidence type="ECO:0000313" key="3">
    <source>
        <dbReference type="Proteomes" id="UP000014660"/>
    </source>
</evidence>
<evidence type="ECO:0000256" key="1">
    <source>
        <dbReference type="SAM" id="Phobius"/>
    </source>
</evidence>
<proteinExistence type="predicted"/>
<dbReference type="HOGENOM" id="CLU_1006859_0_0_2"/>
<feature type="transmembrane region" description="Helical" evidence="1">
    <location>
        <begin position="7"/>
        <end position="26"/>
    </location>
</feature>
<keyword evidence="1" id="KW-0472">Membrane</keyword>
<feature type="transmembrane region" description="Helical" evidence="1">
    <location>
        <begin position="252"/>
        <end position="270"/>
    </location>
</feature>
<accession>S0ARP1</accession>
<keyword evidence="1" id="KW-0812">Transmembrane</keyword>
<evidence type="ECO:0000313" key="2">
    <source>
        <dbReference type="EMBL" id="AGO60755.1"/>
    </source>
</evidence>